<dbReference type="Proteomes" id="UP001341840">
    <property type="component" value="Unassembled WGS sequence"/>
</dbReference>
<evidence type="ECO:0000313" key="2">
    <source>
        <dbReference type="EMBL" id="MED6145363.1"/>
    </source>
</evidence>
<feature type="transmembrane region" description="Helical" evidence="1">
    <location>
        <begin position="70"/>
        <end position="90"/>
    </location>
</feature>
<keyword evidence="1" id="KW-0472">Membrane</keyword>
<keyword evidence="1" id="KW-0812">Transmembrane</keyword>
<dbReference type="InterPro" id="IPR053258">
    <property type="entry name" value="Ca-permeable_cation_channel"/>
</dbReference>
<evidence type="ECO:0000313" key="3">
    <source>
        <dbReference type="Proteomes" id="UP001341840"/>
    </source>
</evidence>
<name>A0ABU6TBI3_9FABA</name>
<proteinExistence type="predicted"/>
<protein>
    <submittedName>
        <fullName evidence="2">Uncharacterized protein</fullName>
    </submittedName>
</protein>
<dbReference type="PANTHER" id="PTHR34115">
    <property type="entry name" value="PROTEIN, PUTATIVE-RELATED"/>
    <property type="match status" value="1"/>
</dbReference>
<feature type="transmembrane region" description="Helical" evidence="1">
    <location>
        <begin position="126"/>
        <end position="147"/>
    </location>
</feature>
<dbReference type="EMBL" id="JASCZI010090709">
    <property type="protein sequence ID" value="MED6145363.1"/>
    <property type="molecule type" value="Genomic_DNA"/>
</dbReference>
<comment type="caution">
    <text evidence="2">The sequence shown here is derived from an EMBL/GenBank/DDBJ whole genome shotgun (WGS) entry which is preliminary data.</text>
</comment>
<sequence>MEASFEAMANLYIHNQTINLVIISPPPLPHNNENNSSINMIHKIYACVFPSLLALLQIQTSSSPDSSKSLITGASVLGIFGYYLAFLALLRFPRYATQLSMAMAVFGSFSMAWLVALLVPESWWPLRYVFNVILAFLELHQVLMAVYERFVKRLILMMV</sequence>
<keyword evidence="3" id="KW-1185">Reference proteome</keyword>
<organism evidence="2 3">
    <name type="scientific">Stylosanthes scabra</name>
    <dbReference type="NCBI Taxonomy" id="79078"/>
    <lineage>
        <taxon>Eukaryota</taxon>
        <taxon>Viridiplantae</taxon>
        <taxon>Streptophyta</taxon>
        <taxon>Embryophyta</taxon>
        <taxon>Tracheophyta</taxon>
        <taxon>Spermatophyta</taxon>
        <taxon>Magnoliopsida</taxon>
        <taxon>eudicotyledons</taxon>
        <taxon>Gunneridae</taxon>
        <taxon>Pentapetalae</taxon>
        <taxon>rosids</taxon>
        <taxon>fabids</taxon>
        <taxon>Fabales</taxon>
        <taxon>Fabaceae</taxon>
        <taxon>Papilionoideae</taxon>
        <taxon>50 kb inversion clade</taxon>
        <taxon>dalbergioids sensu lato</taxon>
        <taxon>Dalbergieae</taxon>
        <taxon>Pterocarpus clade</taxon>
        <taxon>Stylosanthes</taxon>
    </lineage>
</organism>
<gene>
    <name evidence="2" type="ORF">PIB30_024565</name>
</gene>
<keyword evidence="1" id="KW-1133">Transmembrane helix</keyword>
<accession>A0ABU6TBI3</accession>
<evidence type="ECO:0000256" key="1">
    <source>
        <dbReference type="SAM" id="Phobius"/>
    </source>
</evidence>
<reference evidence="2 3" key="1">
    <citation type="journal article" date="2023" name="Plants (Basel)">
        <title>Bridging the Gap: Combining Genomics and Transcriptomics Approaches to Understand Stylosanthes scabra, an Orphan Legume from the Brazilian Caatinga.</title>
        <authorList>
            <person name="Ferreira-Neto J.R.C."/>
            <person name="da Silva M.D."/>
            <person name="Binneck E."/>
            <person name="de Melo N.F."/>
            <person name="da Silva R.H."/>
            <person name="de Melo A.L.T.M."/>
            <person name="Pandolfi V."/>
            <person name="Bustamante F.O."/>
            <person name="Brasileiro-Vidal A.C."/>
            <person name="Benko-Iseppon A.M."/>
        </authorList>
    </citation>
    <scope>NUCLEOTIDE SEQUENCE [LARGE SCALE GENOMIC DNA]</scope>
    <source>
        <tissue evidence="2">Leaves</tissue>
    </source>
</reference>
<feature type="transmembrane region" description="Helical" evidence="1">
    <location>
        <begin position="102"/>
        <end position="120"/>
    </location>
</feature>
<dbReference type="PANTHER" id="PTHR34115:SF5">
    <property type="entry name" value="PROTEIN, PUTATIVE-RELATED"/>
    <property type="match status" value="1"/>
</dbReference>
<feature type="transmembrane region" description="Helical" evidence="1">
    <location>
        <begin position="40"/>
        <end position="58"/>
    </location>
</feature>